<proteinExistence type="inferred from homology"/>
<dbReference type="Pfam" id="PF00450">
    <property type="entry name" value="Peptidase_S10"/>
    <property type="match status" value="1"/>
</dbReference>
<evidence type="ECO:0000313" key="9">
    <source>
        <dbReference type="Proteomes" id="UP001497444"/>
    </source>
</evidence>
<evidence type="ECO:0000256" key="1">
    <source>
        <dbReference type="ARBA" id="ARBA00009431"/>
    </source>
</evidence>
<dbReference type="InterPro" id="IPR001563">
    <property type="entry name" value="Peptidase_S10"/>
</dbReference>
<keyword evidence="3 7" id="KW-0645">Protease</keyword>
<evidence type="ECO:0000256" key="4">
    <source>
        <dbReference type="ARBA" id="ARBA00022729"/>
    </source>
</evidence>
<evidence type="ECO:0000313" key="8">
    <source>
        <dbReference type="EMBL" id="CAK9253437.1"/>
    </source>
</evidence>
<reference evidence="8" key="1">
    <citation type="submission" date="2024-02" db="EMBL/GenBank/DDBJ databases">
        <authorList>
            <consortium name="ELIXIR-Norway"/>
            <consortium name="Elixir Norway"/>
        </authorList>
    </citation>
    <scope>NUCLEOTIDE SEQUENCE</scope>
</reference>
<dbReference type="InterPro" id="IPR018202">
    <property type="entry name" value="Ser_caboxypep_ser_AS"/>
</dbReference>
<keyword evidence="9" id="KW-1185">Reference proteome</keyword>
<evidence type="ECO:0000256" key="5">
    <source>
        <dbReference type="ARBA" id="ARBA00022801"/>
    </source>
</evidence>
<keyword evidence="4" id="KW-0732">Signal</keyword>
<dbReference type="PANTHER" id="PTHR11802:SF472">
    <property type="entry name" value="SERINE CARBOXYPEPTIDASE CPVL-RELATED"/>
    <property type="match status" value="1"/>
</dbReference>
<dbReference type="SUPFAM" id="SSF53474">
    <property type="entry name" value="alpha/beta-Hydrolases"/>
    <property type="match status" value="1"/>
</dbReference>
<dbReference type="PANTHER" id="PTHR11802">
    <property type="entry name" value="SERINE PROTEASE FAMILY S10 SERINE CARBOXYPEPTIDASE"/>
    <property type="match status" value="1"/>
</dbReference>
<protein>
    <recommendedName>
        <fullName evidence="7">Carboxypeptidase</fullName>
        <ecNumber evidence="7">3.4.16.-</ecNumber>
    </recommendedName>
</protein>
<accession>A0ABP0VIV7</accession>
<comment type="similarity">
    <text evidence="1 7">Belongs to the peptidase S10 family.</text>
</comment>
<dbReference type="PROSITE" id="PS00131">
    <property type="entry name" value="CARBOXYPEPT_SER_SER"/>
    <property type="match status" value="1"/>
</dbReference>
<dbReference type="Gene3D" id="3.40.50.1820">
    <property type="entry name" value="alpha/beta hydrolase"/>
    <property type="match status" value="1"/>
</dbReference>
<keyword evidence="6" id="KW-0325">Glycoprotein</keyword>
<evidence type="ECO:0000256" key="6">
    <source>
        <dbReference type="ARBA" id="ARBA00023180"/>
    </source>
</evidence>
<dbReference type="PRINTS" id="PR00724">
    <property type="entry name" value="CRBOXYPTASEC"/>
</dbReference>
<dbReference type="InterPro" id="IPR029058">
    <property type="entry name" value="AB_hydrolase_fold"/>
</dbReference>
<comment type="caution">
    <text evidence="8">The sequence shown here is derived from an EMBL/GenBank/DDBJ whole genome shotgun (WGS) entry which is preliminary data.</text>
</comment>
<evidence type="ECO:0000256" key="3">
    <source>
        <dbReference type="ARBA" id="ARBA00022670"/>
    </source>
</evidence>
<dbReference type="EMBL" id="CAXAQS010000860">
    <property type="protein sequence ID" value="CAK9253437.1"/>
    <property type="molecule type" value="Genomic_DNA"/>
</dbReference>
<keyword evidence="5 7" id="KW-0378">Hydrolase</keyword>
<dbReference type="EC" id="3.4.16.-" evidence="7"/>
<gene>
    <name evidence="8" type="ORF">CSSPJE1EN1_LOCUS28815</name>
</gene>
<organism evidence="8 9">
    <name type="scientific">Sphagnum jensenii</name>
    <dbReference type="NCBI Taxonomy" id="128206"/>
    <lineage>
        <taxon>Eukaryota</taxon>
        <taxon>Viridiplantae</taxon>
        <taxon>Streptophyta</taxon>
        <taxon>Embryophyta</taxon>
        <taxon>Bryophyta</taxon>
        <taxon>Sphagnophytina</taxon>
        <taxon>Sphagnopsida</taxon>
        <taxon>Sphagnales</taxon>
        <taxon>Sphagnaceae</taxon>
        <taxon>Sphagnum</taxon>
    </lineage>
</organism>
<keyword evidence="2 7" id="KW-0121">Carboxypeptidase</keyword>
<name>A0ABP0VIV7_9BRYO</name>
<dbReference type="Proteomes" id="UP001497444">
    <property type="component" value="Unassembled WGS sequence"/>
</dbReference>
<sequence length="184" mass="20931">MFFWFFPALNNDKSAPVLLWLQGGPGGSSLFGLFVEHGPLVLQNDMKAMLRKYTWAQEFSLLYIDNPVGTGFSFTQSDEGYAKDENDVARDLYEALQQFFTIFYDYRGNDFYVTGESYAGKYVPAIAYKIHSEGTKSNLNLKGIAIGDGLCDPQTMFSYGDYLFQIGLIDENQRNFFNDEEEKA</sequence>
<evidence type="ECO:0000256" key="2">
    <source>
        <dbReference type="ARBA" id="ARBA00022645"/>
    </source>
</evidence>
<evidence type="ECO:0000256" key="7">
    <source>
        <dbReference type="RuleBase" id="RU361156"/>
    </source>
</evidence>
<feature type="non-terminal residue" evidence="8">
    <location>
        <position position="184"/>
    </location>
</feature>